<reference evidence="1 2" key="1">
    <citation type="submission" date="2016-10" db="EMBL/GenBank/DDBJ databases">
        <authorList>
            <person name="de Groot N.N."/>
        </authorList>
    </citation>
    <scope>NUCLEOTIDE SEQUENCE [LARGE SCALE GENOMIC DNA]</scope>
    <source>
        <strain evidence="1 2">DSM 23399</strain>
    </source>
</reference>
<dbReference type="EMBL" id="FOKK01000013">
    <property type="protein sequence ID" value="SFB49379.1"/>
    <property type="molecule type" value="Genomic_DNA"/>
</dbReference>
<accession>A0A1I1BG89</accession>
<sequence length="101" mass="12010">MKRQQKKIRTGGSLSWEEREAMIKEFLTGKYLKNELWEKYTGQDKEHGQLLDWMRKLGYISDDRELGPVKSFYPTSLPLSHSKNIDDPIALQRRIKELEKQ</sequence>
<organism evidence="1 2">
    <name type="scientific">Algoriphagus aquimarinus</name>
    <dbReference type="NCBI Taxonomy" id="237018"/>
    <lineage>
        <taxon>Bacteria</taxon>
        <taxon>Pseudomonadati</taxon>
        <taxon>Bacteroidota</taxon>
        <taxon>Cytophagia</taxon>
        <taxon>Cytophagales</taxon>
        <taxon>Cyclobacteriaceae</taxon>
        <taxon>Algoriphagus</taxon>
    </lineage>
</organism>
<dbReference type="Proteomes" id="UP000198790">
    <property type="component" value="Unassembled WGS sequence"/>
</dbReference>
<protein>
    <submittedName>
        <fullName evidence="1">Uncharacterized protein</fullName>
    </submittedName>
</protein>
<evidence type="ECO:0000313" key="2">
    <source>
        <dbReference type="Proteomes" id="UP000198790"/>
    </source>
</evidence>
<keyword evidence="2" id="KW-1185">Reference proteome</keyword>
<gene>
    <name evidence="1" type="ORF">SAMN04489723_113113</name>
</gene>
<dbReference type="AlphaFoldDB" id="A0A1I1BG89"/>
<name>A0A1I1BG89_9BACT</name>
<evidence type="ECO:0000313" key="1">
    <source>
        <dbReference type="EMBL" id="SFB49379.1"/>
    </source>
</evidence>
<dbReference type="OrthoDB" id="826738at2"/>
<proteinExistence type="predicted"/>
<dbReference type="RefSeq" id="WP_139229114.1">
    <property type="nucleotide sequence ID" value="NZ_FOKK01000013.1"/>
</dbReference>
<feature type="non-terminal residue" evidence="1">
    <location>
        <position position="101"/>
    </location>
</feature>